<dbReference type="SUPFAM" id="SSF52821">
    <property type="entry name" value="Rhodanese/Cell cycle control phosphatase"/>
    <property type="match status" value="1"/>
</dbReference>
<dbReference type="SMART" id="SM00450">
    <property type="entry name" value="RHOD"/>
    <property type="match status" value="1"/>
</dbReference>
<dbReference type="FunCoup" id="A0A6C2YUQ9">
    <property type="interactions" value="129"/>
</dbReference>
<gene>
    <name evidence="2" type="ORF">GMBLW1_45910</name>
</gene>
<sequence>MVQEIMPQELAARLQAGEKITLLDVRHEWEHAIAALPESQLIPLPILRQELDQIDPTETHLLVVYCHHGVRSLTGAAIVEMTGRTNVVSLHGGIDAWSQWIDPSIARY</sequence>
<evidence type="ECO:0000313" key="3">
    <source>
        <dbReference type="Proteomes" id="UP000464378"/>
    </source>
</evidence>
<dbReference type="InParanoid" id="A0A6C2YUQ9"/>
<feature type="domain" description="Rhodanese" evidence="1">
    <location>
        <begin position="16"/>
        <end position="106"/>
    </location>
</feature>
<dbReference type="GO" id="GO:0016740">
    <property type="term" value="F:transferase activity"/>
    <property type="evidence" value="ECO:0007669"/>
    <property type="project" value="UniProtKB-KW"/>
</dbReference>
<dbReference type="PANTHER" id="PTHR43031">
    <property type="entry name" value="FAD-DEPENDENT OXIDOREDUCTASE"/>
    <property type="match status" value="1"/>
</dbReference>
<keyword evidence="2" id="KW-0808">Transferase</keyword>
<dbReference type="KEGG" id="tim:GMBLW1_45910"/>
<dbReference type="InterPro" id="IPR036873">
    <property type="entry name" value="Rhodanese-like_dom_sf"/>
</dbReference>
<dbReference type="Pfam" id="PF00581">
    <property type="entry name" value="Rhodanese"/>
    <property type="match status" value="1"/>
</dbReference>
<dbReference type="RefSeq" id="WP_162661622.1">
    <property type="nucleotide sequence ID" value="NZ_LR593887.1"/>
</dbReference>
<dbReference type="EMBL" id="LR593887">
    <property type="protein sequence ID" value="VTS06565.1"/>
    <property type="molecule type" value="Genomic_DNA"/>
</dbReference>
<dbReference type="EMBL" id="LR586016">
    <property type="protein sequence ID" value="VIP04602.1"/>
    <property type="molecule type" value="Genomic_DNA"/>
</dbReference>
<dbReference type="Proteomes" id="UP000464378">
    <property type="component" value="Chromosome"/>
</dbReference>
<dbReference type="Gene3D" id="3.40.250.10">
    <property type="entry name" value="Rhodanese-like domain"/>
    <property type="match status" value="1"/>
</dbReference>
<dbReference type="InterPro" id="IPR001763">
    <property type="entry name" value="Rhodanese-like_dom"/>
</dbReference>
<evidence type="ECO:0000259" key="1">
    <source>
        <dbReference type="PROSITE" id="PS50206"/>
    </source>
</evidence>
<dbReference type="AlphaFoldDB" id="A0A6C2YUQ9"/>
<dbReference type="PANTHER" id="PTHR43031:SF17">
    <property type="entry name" value="SULFURTRANSFERASE YTWF-RELATED"/>
    <property type="match status" value="1"/>
</dbReference>
<name>A0A6C2YUQ9_9BACT</name>
<organism evidence="2">
    <name type="scientific">Tuwongella immobilis</name>
    <dbReference type="NCBI Taxonomy" id="692036"/>
    <lineage>
        <taxon>Bacteria</taxon>
        <taxon>Pseudomonadati</taxon>
        <taxon>Planctomycetota</taxon>
        <taxon>Planctomycetia</taxon>
        <taxon>Gemmatales</taxon>
        <taxon>Gemmataceae</taxon>
        <taxon>Tuwongella</taxon>
    </lineage>
</organism>
<reference evidence="2" key="1">
    <citation type="submission" date="2019-04" db="EMBL/GenBank/DDBJ databases">
        <authorList>
            <consortium name="Science for Life Laboratories"/>
        </authorList>
    </citation>
    <scope>NUCLEOTIDE SEQUENCE</scope>
    <source>
        <strain evidence="2">MBLW1</strain>
    </source>
</reference>
<accession>A0A6C2YUQ9</accession>
<evidence type="ECO:0000313" key="2">
    <source>
        <dbReference type="EMBL" id="VIP04602.1"/>
    </source>
</evidence>
<keyword evidence="3" id="KW-1185">Reference proteome</keyword>
<dbReference type="InterPro" id="IPR050229">
    <property type="entry name" value="GlpE_sulfurtransferase"/>
</dbReference>
<proteinExistence type="predicted"/>
<protein>
    <recommendedName>
        <fullName evidence="1">Rhodanese domain-containing protein</fullName>
    </recommendedName>
</protein>
<dbReference type="PROSITE" id="PS50206">
    <property type="entry name" value="RHODANESE_3"/>
    <property type="match status" value="1"/>
</dbReference>